<dbReference type="AlphaFoldDB" id="A0A2P5CQ12"/>
<gene>
    <name evidence="2" type="ORF">PanWU01x14_133870</name>
</gene>
<organism evidence="2 3">
    <name type="scientific">Parasponia andersonii</name>
    <name type="common">Sponia andersonii</name>
    <dbReference type="NCBI Taxonomy" id="3476"/>
    <lineage>
        <taxon>Eukaryota</taxon>
        <taxon>Viridiplantae</taxon>
        <taxon>Streptophyta</taxon>
        <taxon>Embryophyta</taxon>
        <taxon>Tracheophyta</taxon>
        <taxon>Spermatophyta</taxon>
        <taxon>Magnoliopsida</taxon>
        <taxon>eudicotyledons</taxon>
        <taxon>Gunneridae</taxon>
        <taxon>Pentapetalae</taxon>
        <taxon>rosids</taxon>
        <taxon>fabids</taxon>
        <taxon>Rosales</taxon>
        <taxon>Cannabaceae</taxon>
        <taxon>Parasponia</taxon>
    </lineage>
</organism>
<dbReference type="OrthoDB" id="10515035at2759"/>
<dbReference type="Proteomes" id="UP000237105">
    <property type="component" value="Unassembled WGS sequence"/>
</dbReference>
<keyword evidence="1" id="KW-0472">Membrane</keyword>
<keyword evidence="1" id="KW-1133">Transmembrane helix</keyword>
<evidence type="ECO:0000256" key="1">
    <source>
        <dbReference type="SAM" id="Phobius"/>
    </source>
</evidence>
<accession>A0A2P5CQ12</accession>
<feature type="transmembrane region" description="Helical" evidence="1">
    <location>
        <begin position="20"/>
        <end position="40"/>
    </location>
</feature>
<protein>
    <submittedName>
        <fullName evidence="2">Uncharacterized protein</fullName>
    </submittedName>
</protein>
<evidence type="ECO:0000313" key="3">
    <source>
        <dbReference type="Proteomes" id="UP000237105"/>
    </source>
</evidence>
<proteinExistence type="predicted"/>
<reference evidence="3" key="1">
    <citation type="submission" date="2016-06" db="EMBL/GenBank/DDBJ databases">
        <title>Parallel loss of symbiosis genes in relatives of nitrogen-fixing non-legume Parasponia.</title>
        <authorList>
            <person name="Van Velzen R."/>
            <person name="Holmer R."/>
            <person name="Bu F."/>
            <person name="Rutten L."/>
            <person name="Van Zeijl A."/>
            <person name="Liu W."/>
            <person name="Santuari L."/>
            <person name="Cao Q."/>
            <person name="Sharma T."/>
            <person name="Shen D."/>
            <person name="Roswanjaya Y."/>
            <person name="Wardhani T."/>
            <person name="Kalhor M.S."/>
            <person name="Jansen J."/>
            <person name="Van den Hoogen J."/>
            <person name="Gungor B."/>
            <person name="Hartog M."/>
            <person name="Hontelez J."/>
            <person name="Verver J."/>
            <person name="Yang W.-C."/>
            <person name="Schijlen E."/>
            <person name="Repin R."/>
            <person name="Schilthuizen M."/>
            <person name="Schranz E."/>
            <person name="Heidstra R."/>
            <person name="Miyata K."/>
            <person name="Fedorova E."/>
            <person name="Kohlen W."/>
            <person name="Bisseling T."/>
            <person name="Smit S."/>
            <person name="Geurts R."/>
        </authorList>
    </citation>
    <scope>NUCLEOTIDE SEQUENCE [LARGE SCALE GENOMIC DNA]</scope>
    <source>
        <strain evidence="3">cv. WU1-14</strain>
    </source>
</reference>
<keyword evidence="1" id="KW-0812">Transmembrane</keyword>
<comment type="caution">
    <text evidence="2">The sequence shown here is derived from an EMBL/GenBank/DDBJ whole genome shotgun (WGS) entry which is preliminary data.</text>
</comment>
<keyword evidence="3" id="KW-1185">Reference proteome</keyword>
<evidence type="ECO:0000313" key="2">
    <source>
        <dbReference type="EMBL" id="PON63115.1"/>
    </source>
</evidence>
<dbReference type="EMBL" id="JXTB01000107">
    <property type="protein sequence ID" value="PON63115.1"/>
    <property type="molecule type" value="Genomic_DNA"/>
</dbReference>
<name>A0A2P5CQ12_PARAD</name>
<sequence length="62" mass="6962">MEIEVRCVGIEIDESLSGLGSFFTIFLNLTPSLALITVLVPDTWRQLMECPVLSFTRGEEMI</sequence>